<keyword evidence="1" id="KW-1133">Transmembrane helix</keyword>
<proteinExistence type="predicted"/>
<feature type="transmembrane region" description="Helical" evidence="1">
    <location>
        <begin position="275"/>
        <end position="294"/>
    </location>
</feature>
<feature type="transmembrane region" description="Helical" evidence="1">
    <location>
        <begin position="409"/>
        <end position="427"/>
    </location>
</feature>
<keyword evidence="3" id="KW-1185">Reference proteome</keyword>
<feature type="transmembrane region" description="Helical" evidence="1">
    <location>
        <begin position="228"/>
        <end position="244"/>
    </location>
</feature>
<dbReference type="Proteomes" id="UP001501436">
    <property type="component" value="Unassembled WGS sequence"/>
</dbReference>
<comment type="caution">
    <text evidence="2">The sequence shown here is derived from an EMBL/GenBank/DDBJ whole genome shotgun (WGS) entry which is preliminary data.</text>
</comment>
<organism evidence="2 3">
    <name type="scientific">Mucilaginibacter defluvii</name>
    <dbReference type="NCBI Taxonomy" id="1196019"/>
    <lineage>
        <taxon>Bacteria</taxon>
        <taxon>Pseudomonadati</taxon>
        <taxon>Bacteroidota</taxon>
        <taxon>Sphingobacteriia</taxon>
        <taxon>Sphingobacteriales</taxon>
        <taxon>Sphingobacteriaceae</taxon>
        <taxon>Mucilaginibacter</taxon>
    </lineage>
</organism>
<evidence type="ECO:0000256" key="1">
    <source>
        <dbReference type="SAM" id="Phobius"/>
    </source>
</evidence>
<feature type="transmembrane region" description="Helical" evidence="1">
    <location>
        <begin position="199"/>
        <end position="221"/>
    </location>
</feature>
<gene>
    <name evidence="2" type="ORF">GCM10023313_17590</name>
</gene>
<feature type="transmembrane region" description="Helical" evidence="1">
    <location>
        <begin position="88"/>
        <end position="110"/>
    </location>
</feature>
<evidence type="ECO:0008006" key="4">
    <source>
        <dbReference type="Google" id="ProtNLM"/>
    </source>
</evidence>
<feature type="transmembrane region" description="Helical" evidence="1">
    <location>
        <begin position="377"/>
        <end position="397"/>
    </location>
</feature>
<dbReference type="EMBL" id="BAABJI010000002">
    <property type="protein sequence ID" value="GAA4914680.1"/>
    <property type="molecule type" value="Genomic_DNA"/>
</dbReference>
<name>A0ABP9FSU1_9SPHI</name>
<dbReference type="RefSeq" id="WP_345330763.1">
    <property type="nucleotide sequence ID" value="NZ_BAABJI010000002.1"/>
</dbReference>
<keyword evidence="1" id="KW-0472">Membrane</keyword>
<reference evidence="3" key="1">
    <citation type="journal article" date="2019" name="Int. J. Syst. Evol. Microbiol.">
        <title>The Global Catalogue of Microorganisms (GCM) 10K type strain sequencing project: providing services to taxonomists for standard genome sequencing and annotation.</title>
        <authorList>
            <consortium name="The Broad Institute Genomics Platform"/>
            <consortium name="The Broad Institute Genome Sequencing Center for Infectious Disease"/>
            <person name="Wu L."/>
            <person name="Ma J."/>
        </authorList>
    </citation>
    <scope>NUCLEOTIDE SEQUENCE [LARGE SCALE GENOMIC DNA]</scope>
    <source>
        <strain evidence="3">JCM 18283</strain>
    </source>
</reference>
<feature type="transmembrane region" description="Helical" evidence="1">
    <location>
        <begin position="149"/>
        <end position="166"/>
    </location>
</feature>
<evidence type="ECO:0000313" key="3">
    <source>
        <dbReference type="Proteomes" id="UP001501436"/>
    </source>
</evidence>
<accession>A0ABP9FSU1</accession>
<sequence>MKQLNNTVLAGVYNSLDLTKTHILEPVKEKDANLLLKRGIWAYFLLLIFEGALRKWVLPGLATPLLVVRDPIALWLVMLAWKRNLLPANLYVTVIMIVGALGVITALAFGHGNIAVAIYGARILMFHFPLIFVIGRVLDRDDVIRVGKFTVWLTIPMAILIAMQFYSPQSAWVNRGIGGDAKGGGFDGAMGFFRPPATFSFTNGTALFFGFASAYIFYFWLTPKSINRIILIGATLGLLMAIPLSISRSLLSLVLACILFTLIAMSRNPKYIGKIIMAAVVLAISIGVLSQTKFAATPIAVFTDRFTNANETEGGVSGVFVDRFLGGMVGAIIESAEKPFFGYGIGMGTSVGSMLIAGDHTVYLISEGEWGRLIGEMGIIMGFAVIIIRVIFVINLGWDSFKRVSQNDFLPWMICSIGILAIMQGQWAQPTSLGFDVILGGITVAALRKPNRKLWLVKTLEENEATPVVRSGK</sequence>
<evidence type="ECO:0000313" key="2">
    <source>
        <dbReference type="EMBL" id="GAA4914680.1"/>
    </source>
</evidence>
<protein>
    <recommendedName>
        <fullName evidence="4">O-antigen ligase-like membrane protein</fullName>
    </recommendedName>
</protein>
<feature type="transmembrane region" description="Helical" evidence="1">
    <location>
        <begin position="340"/>
        <end position="357"/>
    </location>
</feature>
<keyword evidence="1" id="KW-0812">Transmembrane</keyword>
<feature type="transmembrane region" description="Helical" evidence="1">
    <location>
        <begin position="116"/>
        <end position="137"/>
    </location>
</feature>